<feature type="signal peptide" evidence="1">
    <location>
        <begin position="1"/>
        <end position="21"/>
    </location>
</feature>
<organism evidence="2 3">
    <name type="scientific">Pontibacillus litoralis JSM 072002</name>
    <dbReference type="NCBI Taxonomy" id="1385512"/>
    <lineage>
        <taxon>Bacteria</taxon>
        <taxon>Bacillati</taxon>
        <taxon>Bacillota</taxon>
        <taxon>Bacilli</taxon>
        <taxon>Bacillales</taxon>
        <taxon>Bacillaceae</taxon>
        <taxon>Pontibacillus</taxon>
    </lineage>
</organism>
<proteinExistence type="predicted"/>
<dbReference type="Gene3D" id="3.30.2030.10">
    <property type="entry name" value="YwmB-like"/>
    <property type="match status" value="1"/>
</dbReference>
<gene>
    <name evidence="2" type="ORF">N784_04595</name>
</gene>
<evidence type="ECO:0000256" key="1">
    <source>
        <dbReference type="SAM" id="SignalP"/>
    </source>
</evidence>
<dbReference type="STRING" id="1385512.N784_04595"/>
<name>A0A0A5G029_9BACI</name>
<dbReference type="SUPFAM" id="SSF143842">
    <property type="entry name" value="YwmB-like"/>
    <property type="match status" value="1"/>
</dbReference>
<dbReference type="EMBL" id="AVPG01000013">
    <property type="protein sequence ID" value="KGX86436.1"/>
    <property type="molecule type" value="Genomic_DNA"/>
</dbReference>
<protein>
    <recommendedName>
        <fullName evidence="4">TATA-box binding protein</fullName>
    </recommendedName>
</protein>
<dbReference type="AlphaFoldDB" id="A0A0A5G029"/>
<dbReference type="InterPro" id="IPR036209">
    <property type="entry name" value="YwmB-like_sf"/>
</dbReference>
<evidence type="ECO:0008006" key="4">
    <source>
        <dbReference type="Google" id="ProtNLM"/>
    </source>
</evidence>
<evidence type="ECO:0000313" key="2">
    <source>
        <dbReference type="EMBL" id="KGX86436.1"/>
    </source>
</evidence>
<reference evidence="2 3" key="1">
    <citation type="submission" date="2013-08" db="EMBL/GenBank/DDBJ databases">
        <authorList>
            <person name="Huang J."/>
            <person name="Wang G."/>
        </authorList>
    </citation>
    <scope>NUCLEOTIDE SEQUENCE [LARGE SCALE GENOMIC DNA]</scope>
    <source>
        <strain evidence="2 3">JSM 072002</strain>
    </source>
</reference>
<comment type="caution">
    <text evidence="2">The sequence shown here is derived from an EMBL/GenBank/DDBJ whole genome shotgun (WGS) entry which is preliminary data.</text>
</comment>
<dbReference type="Pfam" id="PF08680">
    <property type="entry name" value="DUF1779"/>
    <property type="match status" value="1"/>
</dbReference>
<dbReference type="eggNOG" id="ENOG5032U0Z">
    <property type="taxonomic scope" value="Bacteria"/>
</dbReference>
<dbReference type="OrthoDB" id="2962597at2"/>
<feature type="chain" id="PRO_5038850083" description="TATA-box binding protein" evidence="1">
    <location>
        <begin position="22"/>
        <end position="240"/>
    </location>
</feature>
<sequence length="240" mass="27165">MKHFSILLLVFLLMQPQLLIAEQSEANEDIKPLRNAVQFLEEQNISLSEWNVSAKMEIKAEEVPEYVEQIKALFDDSVISKEEDDKVSKIMISNRHKKKPFDEGFIVNQSKIKGAYAEITYISSGKTFDSSVQHALIARIKELKSTILEEDITIFTCTKAAYNGMIDGVLLLDKFFDQFDVTDLQTLNEEDFITVAGYTSQWKTVLPYEDGSMNVQFAVRNGLGAKTTITIGTPIITSEY</sequence>
<dbReference type="RefSeq" id="WP_052127233.1">
    <property type="nucleotide sequence ID" value="NZ_AVPG01000013.1"/>
</dbReference>
<dbReference type="Proteomes" id="UP000030401">
    <property type="component" value="Unassembled WGS sequence"/>
</dbReference>
<dbReference type="Gene3D" id="3.30.360.40">
    <property type="entry name" value="YwmB-like"/>
    <property type="match status" value="1"/>
</dbReference>
<keyword evidence="3" id="KW-1185">Reference proteome</keyword>
<dbReference type="InterPro" id="IPR014794">
    <property type="entry name" value="DUF1779"/>
</dbReference>
<accession>A0A0A5G029</accession>
<evidence type="ECO:0000313" key="3">
    <source>
        <dbReference type="Proteomes" id="UP000030401"/>
    </source>
</evidence>
<keyword evidence="1" id="KW-0732">Signal</keyword>